<reference evidence="1 2" key="1">
    <citation type="submission" date="2024-05" db="EMBL/GenBank/DDBJ databases">
        <title>Genetic variation in Jamaican populations of the coffee berry borer (Hypothenemus hampei).</title>
        <authorList>
            <person name="Errbii M."/>
            <person name="Myrie A."/>
        </authorList>
    </citation>
    <scope>NUCLEOTIDE SEQUENCE [LARGE SCALE GENOMIC DNA]</scope>
    <source>
        <strain evidence="1">JA-Hopewell-2020-01-JO</strain>
        <tissue evidence="1">Whole body</tissue>
    </source>
</reference>
<protein>
    <submittedName>
        <fullName evidence="1">Uncharacterized protein</fullName>
    </submittedName>
</protein>
<dbReference type="EMBL" id="JBDJPC010000007">
    <property type="protein sequence ID" value="KAL1493700.1"/>
    <property type="molecule type" value="Genomic_DNA"/>
</dbReference>
<evidence type="ECO:0000313" key="1">
    <source>
        <dbReference type="EMBL" id="KAL1493700.1"/>
    </source>
</evidence>
<sequence>MNQPVKKFIYGQTLVITMYDPRPLATVGWLSKYKYTLSPKKYIVEEKYSGPLSSTRLITKCLVEKLKLEPNTNHYHLMWKCAKKAIRHAIYTGVHNYSTT</sequence>
<evidence type="ECO:0000313" key="2">
    <source>
        <dbReference type="Proteomes" id="UP001566132"/>
    </source>
</evidence>
<accession>A0ABD1EG82</accession>
<organism evidence="1 2">
    <name type="scientific">Hypothenemus hampei</name>
    <name type="common">Coffee berry borer</name>
    <dbReference type="NCBI Taxonomy" id="57062"/>
    <lineage>
        <taxon>Eukaryota</taxon>
        <taxon>Metazoa</taxon>
        <taxon>Ecdysozoa</taxon>
        <taxon>Arthropoda</taxon>
        <taxon>Hexapoda</taxon>
        <taxon>Insecta</taxon>
        <taxon>Pterygota</taxon>
        <taxon>Neoptera</taxon>
        <taxon>Endopterygota</taxon>
        <taxon>Coleoptera</taxon>
        <taxon>Polyphaga</taxon>
        <taxon>Cucujiformia</taxon>
        <taxon>Curculionidae</taxon>
        <taxon>Scolytinae</taxon>
        <taxon>Hypothenemus</taxon>
    </lineage>
</organism>
<proteinExistence type="predicted"/>
<comment type="caution">
    <text evidence="1">The sequence shown here is derived from an EMBL/GenBank/DDBJ whole genome shotgun (WGS) entry which is preliminary data.</text>
</comment>
<dbReference type="AlphaFoldDB" id="A0ABD1EG82"/>
<keyword evidence="2" id="KW-1185">Reference proteome</keyword>
<gene>
    <name evidence="1" type="ORF">ABEB36_009395</name>
</gene>
<name>A0ABD1EG82_HYPHA</name>
<dbReference type="Proteomes" id="UP001566132">
    <property type="component" value="Unassembled WGS sequence"/>
</dbReference>